<gene>
    <name evidence="1" type="ORF">Pint_07848</name>
</gene>
<name>A0ACC0XTK2_9ROSI</name>
<dbReference type="EMBL" id="CM047745">
    <property type="protein sequence ID" value="KAJ0024791.1"/>
    <property type="molecule type" value="Genomic_DNA"/>
</dbReference>
<accession>A0ACC0XTK2</accession>
<keyword evidence="2" id="KW-1185">Reference proteome</keyword>
<reference evidence="2" key="1">
    <citation type="journal article" date="2023" name="G3 (Bethesda)">
        <title>Genome assembly and association tests identify interacting loci associated with vigor, precocity, and sex in interspecific pistachio rootstocks.</title>
        <authorList>
            <person name="Palmer W."/>
            <person name="Jacygrad E."/>
            <person name="Sagayaradj S."/>
            <person name="Cavanaugh K."/>
            <person name="Han R."/>
            <person name="Bertier L."/>
            <person name="Beede B."/>
            <person name="Kafkas S."/>
            <person name="Golino D."/>
            <person name="Preece J."/>
            <person name="Michelmore R."/>
        </authorList>
    </citation>
    <scope>NUCLEOTIDE SEQUENCE [LARGE SCALE GENOMIC DNA]</scope>
</reference>
<dbReference type="Proteomes" id="UP001163603">
    <property type="component" value="Chromosome 10"/>
</dbReference>
<evidence type="ECO:0000313" key="1">
    <source>
        <dbReference type="EMBL" id="KAJ0024791.1"/>
    </source>
</evidence>
<comment type="caution">
    <text evidence="1">The sequence shown here is derived from an EMBL/GenBank/DDBJ whole genome shotgun (WGS) entry which is preliminary data.</text>
</comment>
<evidence type="ECO:0000313" key="2">
    <source>
        <dbReference type="Proteomes" id="UP001163603"/>
    </source>
</evidence>
<proteinExistence type="predicted"/>
<sequence length="184" mass="21264">MEFSGYVINEFQFHTQAYAIDKATQYSGVSQVSHTRQIASAKDKNPIYGDESFYGVIDEIWKLDYHMFNLPAFKCYWFDSNSGVKVDDMGFTLINTNRLGHKYDPFILASQFKQVFYTTDQLDENWVVVSMMPKGMYKSDLNNETDDHMQFESPVDAQASLFIDGGDNDDFLYTRPDAKGIWVE</sequence>
<organism evidence="1 2">
    <name type="scientific">Pistacia integerrima</name>
    <dbReference type="NCBI Taxonomy" id="434235"/>
    <lineage>
        <taxon>Eukaryota</taxon>
        <taxon>Viridiplantae</taxon>
        <taxon>Streptophyta</taxon>
        <taxon>Embryophyta</taxon>
        <taxon>Tracheophyta</taxon>
        <taxon>Spermatophyta</taxon>
        <taxon>Magnoliopsida</taxon>
        <taxon>eudicotyledons</taxon>
        <taxon>Gunneridae</taxon>
        <taxon>Pentapetalae</taxon>
        <taxon>rosids</taxon>
        <taxon>malvids</taxon>
        <taxon>Sapindales</taxon>
        <taxon>Anacardiaceae</taxon>
        <taxon>Pistacia</taxon>
    </lineage>
</organism>
<protein>
    <submittedName>
        <fullName evidence="1">Uncharacterized protein</fullName>
    </submittedName>
</protein>